<feature type="region of interest" description="Disordered" evidence="1">
    <location>
        <begin position="1"/>
        <end position="112"/>
    </location>
</feature>
<dbReference type="Pfam" id="PF18722">
    <property type="entry name" value="MazG_C"/>
    <property type="match status" value="1"/>
</dbReference>
<feature type="domain" description="MazG C-terminal" evidence="2">
    <location>
        <begin position="128"/>
        <end position="315"/>
    </location>
</feature>
<dbReference type="EMBL" id="JBHTLK010000002">
    <property type="protein sequence ID" value="MFD1145669.1"/>
    <property type="molecule type" value="Genomic_DNA"/>
</dbReference>
<reference evidence="4" key="1">
    <citation type="journal article" date="2019" name="Int. J. Syst. Evol. Microbiol.">
        <title>The Global Catalogue of Microorganisms (GCM) 10K type strain sequencing project: providing services to taxonomists for standard genome sequencing and annotation.</title>
        <authorList>
            <consortium name="The Broad Institute Genomics Platform"/>
            <consortium name="The Broad Institute Genome Sequencing Center for Infectious Disease"/>
            <person name="Wu L."/>
            <person name="Ma J."/>
        </authorList>
    </citation>
    <scope>NUCLEOTIDE SEQUENCE [LARGE SCALE GENOMIC DNA]</scope>
    <source>
        <strain evidence="4">CCUG 60214</strain>
    </source>
</reference>
<proteinExistence type="predicted"/>
<dbReference type="RefSeq" id="WP_380718616.1">
    <property type="nucleotide sequence ID" value="NZ_JBHTLK010000002.1"/>
</dbReference>
<comment type="caution">
    <text evidence="3">The sequence shown here is derived from an EMBL/GenBank/DDBJ whole genome shotgun (WGS) entry which is preliminary data.</text>
</comment>
<evidence type="ECO:0000256" key="1">
    <source>
        <dbReference type="SAM" id="MobiDB-lite"/>
    </source>
</evidence>
<keyword evidence="4" id="KW-1185">Reference proteome</keyword>
<dbReference type="InterPro" id="IPR041407">
    <property type="entry name" value="MazG_C"/>
</dbReference>
<gene>
    <name evidence="3" type="ORF">ACFQ3T_00865</name>
</gene>
<dbReference type="Proteomes" id="UP001597168">
    <property type="component" value="Unassembled WGS sequence"/>
</dbReference>
<feature type="compositionally biased region" description="Polar residues" evidence="1">
    <location>
        <begin position="48"/>
        <end position="60"/>
    </location>
</feature>
<accession>A0ABW3QG88</accession>
<feature type="compositionally biased region" description="Basic residues" evidence="1">
    <location>
        <begin position="339"/>
        <end position="355"/>
    </location>
</feature>
<evidence type="ECO:0000313" key="3">
    <source>
        <dbReference type="EMBL" id="MFD1145669.1"/>
    </source>
</evidence>
<protein>
    <recommendedName>
        <fullName evidence="2">MazG C-terminal domain-containing protein</fullName>
    </recommendedName>
</protein>
<feature type="compositionally biased region" description="Low complexity" evidence="1">
    <location>
        <begin position="75"/>
        <end position="92"/>
    </location>
</feature>
<feature type="compositionally biased region" description="Basic and acidic residues" evidence="1">
    <location>
        <begin position="357"/>
        <end position="366"/>
    </location>
</feature>
<feature type="compositionally biased region" description="Basic and acidic residues" evidence="1">
    <location>
        <begin position="62"/>
        <end position="73"/>
    </location>
</feature>
<evidence type="ECO:0000313" key="4">
    <source>
        <dbReference type="Proteomes" id="UP001597168"/>
    </source>
</evidence>
<feature type="region of interest" description="Disordered" evidence="1">
    <location>
        <begin position="339"/>
        <end position="366"/>
    </location>
</feature>
<sequence>MASDEHPDATAIPRECRVTSASPHVDGERRAVEAEAPHGHRAADGSATPETAPSDRSGSSPHRGELDRHEPDRQTTGTPSTSGSAPSSPGGNRRPGGGRSASDRRPPAHRAVGAVPRARTWDGERSSARFDARFPAAERLPDRVDYLFRTGPRERDGVPVTTISIDGTPIGDPLTDACRIPDGYRLHDAFHLAYATVLGWSPVTRALLDRKRRSDPATDENEDGGRAVAVEEGIAALVFGHASHRGYLEGHDRIEPALLHHIREFVTGFEVTAIDEHEWEQAILAGFGIWHLLRDHGGQGLVRADLRARRMTYLPVSGLVTTSVTAPRTADGTVPLRRAHHTGHRGRNPLRHTLRRTGTDHRLHGA</sequence>
<name>A0ABW3QG88_9PSEU</name>
<organism evidence="3 4">
    <name type="scientific">Saccharothrix hoggarensis</name>
    <dbReference type="NCBI Taxonomy" id="913853"/>
    <lineage>
        <taxon>Bacteria</taxon>
        <taxon>Bacillati</taxon>
        <taxon>Actinomycetota</taxon>
        <taxon>Actinomycetes</taxon>
        <taxon>Pseudonocardiales</taxon>
        <taxon>Pseudonocardiaceae</taxon>
        <taxon>Saccharothrix</taxon>
    </lineage>
</organism>
<evidence type="ECO:0000259" key="2">
    <source>
        <dbReference type="Pfam" id="PF18722"/>
    </source>
</evidence>
<feature type="compositionally biased region" description="Basic and acidic residues" evidence="1">
    <location>
        <begin position="25"/>
        <end position="43"/>
    </location>
</feature>